<accession>A0A2P8HK16</accession>
<organism evidence="1 2">
    <name type="scientific">Chitinophaga niastensis</name>
    <dbReference type="NCBI Taxonomy" id="536980"/>
    <lineage>
        <taxon>Bacteria</taxon>
        <taxon>Pseudomonadati</taxon>
        <taxon>Bacteroidota</taxon>
        <taxon>Chitinophagia</taxon>
        <taxon>Chitinophagales</taxon>
        <taxon>Chitinophagaceae</taxon>
        <taxon>Chitinophaga</taxon>
    </lineage>
</organism>
<proteinExistence type="predicted"/>
<protein>
    <submittedName>
        <fullName evidence="1">Uncharacterized protein</fullName>
    </submittedName>
</protein>
<evidence type="ECO:0000313" key="2">
    <source>
        <dbReference type="Proteomes" id="UP000240971"/>
    </source>
</evidence>
<evidence type="ECO:0000313" key="1">
    <source>
        <dbReference type="EMBL" id="PSL46563.1"/>
    </source>
</evidence>
<sequence length="188" mass="21179">MFDLIKNWFARNNSGNTDPAKVTSPKGSEKKMDRSDKMQLIRTYLSNGSATFFDDTFRDTNDIVMWIDWGDEEEAMIRYCENVLHTGHLTVTVNDLKDAGLELIIHYKGKAHKLKLSITPEDRDLTLIALNNALQPDFEIRFCIASGGNDTLGFLPLATAEWQALEQEFGAVVAKYFAPLSINAPLFT</sequence>
<dbReference type="Proteomes" id="UP000240971">
    <property type="component" value="Unassembled WGS sequence"/>
</dbReference>
<keyword evidence="2" id="KW-1185">Reference proteome</keyword>
<dbReference type="AlphaFoldDB" id="A0A2P8HK16"/>
<gene>
    <name evidence="1" type="ORF">CLV51_103544</name>
</gene>
<dbReference type="OrthoDB" id="5194528at2"/>
<reference evidence="1 2" key="1">
    <citation type="submission" date="2018-03" db="EMBL/GenBank/DDBJ databases">
        <title>Genomic Encyclopedia of Archaeal and Bacterial Type Strains, Phase II (KMG-II): from individual species to whole genera.</title>
        <authorList>
            <person name="Goeker M."/>
        </authorList>
    </citation>
    <scope>NUCLEOTIDE SEQUENCE [LARGE SCALE GENOMIC DNA]</scope>
    <source>
        <strain evidence="1 2">DSM 24859</strain>
    </source>
</reference>
<name>A0A2P8HK16_CHINA</name>
<comment type="caution">
    <text evidence="1">The sequence shown here is derived from an EMBL/GenBank/DDBJ whole genome shotgun (WGS) entry which is preliminary data.</text>
</comment>
<dbReference type="RefSeq" id="WP_106529336.1">
    <property type="nucleotide sequence ID" value="NZ_PYAW01000003.1"/>
</dbReference>
<dbReference type="EMBL" id="PYAW01000003">
    <property type="protein sequence ID" value="PSL46563.1"/>
    <property type="molecule type" value="Genomic_DNA"/>
</dbReference>